<dbReference type="AlphaFoldDB" id="A0A2P2HXP2"/>
<evidence type="ECO:0000313" key="6">
    <source>
        <dbReference type="EMBL" id="LAB66543.1"/>
    </source>
</evidence>
<organism evidence="6">
    <name type="scientific">Hirondellea gigas</name>
    <dbReference type="NCBI Taxonomy" id="1518452"/>
    <lineage>
        <taxon>Eukaryota</taxon>
        <taxon>Metazoa</taxon>
        <taxon>Ecdysozoa</taxon>
        <taxon>Arthropoda</taxon>
        <taxon>Crustacea</taxon>
        <taxon>Multicrustacea</taxon>
        <taxon>Malacostraca</taxon>
        <taxon>Eumalacostraca</taxon>
        <taxon>Peracarida</taxon>
        <taxon>Amphipoda</taxon>
        <taxon>Amphilochidea</taxon>
        <taxon>Lysianassida</taxon>
        <taxon>Lysianassidira</taxon>
        <taxon>Lysianassoidea</taxon>
        <taxon>Lysianassidae</taxon>
        <taxon>Hirondellea</taxon>
    </lineage>
</organism>
<dbReference type="EMBL" id="IACF01000790">
    <property type="protein sequence ID" value="LAB66543.1"/>
    <property type="molecule type" value="mRNA"/>
</dbReference>
<proteinExistence type="evidence at transcript level"/>
<dbReference type="Gene3D" id="3.40.50.150">
    <property type="entry name" value="Vaccinia Virus protein VP39"/>
    <property type="match status" value="1"/>
</dbReference>
<evidence type="ECO:0000259" key="5">
    <source>
        <dbReference type="Pfam" id="PF08242"/>
    </source>
</evidence>
<dbReference type="InterPro" id="IPR013217">
    <property type="entry name" value="Methyltransf_12"/>
</dbReference>
<dbReference type="GO" id="GO:0032259">
    <property type="term" value="P:methylation"/>
    <property type="evidence" value="ECO:0007669"/>
    <property type="project" value="UniProtKB-KW"/>
</dbReference>
<keyword evidence="2 6" id="KW-0489">Methyltransferase</keyword>
<dbReference type="CDD" id="cd02440">
    <property type="entry name" value="AdoMet_MTases"/>
    <property type="match status" value="1"/>
</dbReference>
<evidence type="ECO:0000256" key="3">
    <source>
        <dbReference type="ARBA" id="ARBA00022679"/>
    </source>
</evidence>
<reference evidence="6" key="1">
    <citation type="journal article" date="2018" name="Biosci. Biotechnol. Biochem.">
        <title>Polysaccharide hydrolase of the hadal zone amphipods Hirondellea gigas.</title>
        <authorList>
            <person name="Kobayashi H."/>
            <person name="Nagahama T."/>
            <person name="Arai W."/>
            <person name="Sasagawa Y."/>
            <person name="Umeda M."/>
            <person name="Hayashi T."/>
            <person name="Nikaido I."/>
            <person name="Watanabe H."/>
            <person name="Oguri K."/>
            <person name="Kitazato H."/>
            <person name="Fujioka K."/>
            <person name="Kido Y."/>
            <person name="Takami H."/>
        </authorList>
    </citation>
    <scope>NUCLEOTIDE SEQUENCE</scope>
    <source>
        <tissue evidence="6">Whole body</tissue>
    </source>
</reference>
<comment type="similarity">
    <text evidence="1">Belongs to the methyltransferase superfamily. METL family.</text>
</comment>
<accession>A0A2P2HXP2</accession>
<evidence type="ECO:0000256" key="2">
    <source>
        <dbReference type="ARBA" id="ARBA00022603"/>
    </source>
</evidence>
<feature type="domain" description="Methyltransferase type 12" evidence="5">
    <location>
        <begin position="302"/>
        <end position="405"/>
    </location>
</feature>
<feature type="compositionally biased region" description="Polar residues" evidence="4">
    <location>
        <begin position="194"/>
        <end position="209"/>
    </location>
</feature>
<name>A0A2P2HXP2_9CRUS</name>
<dbReference type="GO" id="GO:0052735">
    <property type="term" value="F:tRNA (cytidine-3-)-methyltransferase activity"/>
    <property type="evidence" value="ECO:0007669"/>
    <property type="project" value="TreeGrafter"/>
</dbReference>
<dbReference type="Pfam" id="PF08242">
    <property type="entry name" value="Methyltransf_12"/>
    <property type="match status" value="1"/>
</dbReference>
<dbReference type="InterPro" id="IPR029063">
    <property type="entry name" value="SAM-dependent_MTases_sf"/>
</dbReference>
<keyword evidence="3 6" id="KW-0808">Transferase</keyword>
<evidence type="ECO:0000256" key="1">
    <source>
        <dbReference type="ARBA" id="ARBA00009725"/>
    </source>
</evidence>
<dbReference type="SUPFAM" id="SSF53335">
    <property type="entry name" value="S-adenosyl-L-methionine-dependent methyltransferases"/>
    <property type="match status" value="1"/>
</dbReference>
<protein>
    <submittedName>
        <fullName evidence="6">Methyltransferase-like protein 2-A</fullName>
    </submittedName>
</protein>
<dbReference type="PANTHER" id="PTHR22809">
    <property type="entry name" value="METHYLTRANSFERASE-RELATED"/>
    <property type="match status" value="1"/>
</dbReference>
<feature type="region of interest" description="Disordered" evidence="4">
    <location>
        <begin position="116"/>
        <end position="138"/>
    </location>
</feature>
<sequence>MSFELDEIASKEKSSRPQFGGRFLVNEDDVFKHNAWDNVEWGEKQEQEALAAVAENSPVTVSEEKLQQLEEQAATNWDLFYGVHQNKFFKNRNWLFTEFPELAPQLTDTFVVRVHADPTSQPPGAHEEGEEPTCKNDVSSSEVTSQCEKTSASNFQDCSTTDQCNTCSLATHTINENCSSSPLLSTASLTVPESNGTCSSSTTDSQNKCTSSTTSAEEETAAVIVVRESKGNCSLGTTDTQQQCSLLSATAIVEGTVGAAEVSESNGTCSSDTADTQNQCSSSSATSGDCSFPGAGASFRILEIGCGVGNTIFPILKTNNDPGLFVYGGDFSCTAIDIIKQHQDYNTSRCNVFVLDATSEDWSVPFPADSLDVITCIYTLSAIRPDRYKHFAQKVAHYLKPGGVLLFRDYGRYDLAQLRYKKGKCLAENFYMRGDGTRCYFFTQDEIRAMFTSVGMKEKQNIVDRRLQVNRGKQLTMYRVWVQAKYIKPKLS</sequence>
<dbReference type="InterPro" id="IPR026113">
    <property type="entry name" value="METTL2/6/8-like"/>
</dbReference>
<feature type="region of interest" description="Disordered" evidence="4">
    <location>
        <begin position="194"/>
        <end position="213"/>
    </location>
</feature>
<dbReference type="PANTHER" id="PTHR22809:SF11">
    <property type="entry name" value="TRNA N(3)-METHYLCYTIDINE METHYLTRANSFERASE METTL2"/>
    <property type="match status" value="1"/>
</dbReference>
<evidence type="ECO:0000256" key="4">
    <source>
        <dbReference type="SAM" id="MobiDB-lite"/>
    </source>
</evidence>